<dbReference type="EMBL" id="LAZR01030174">
    <property type="protein sequence ID" value="KKL57417.1"/>
    <property type="molecule type" value="Genomic_DNA"/>
</dbReference>
<name>A0A0F9G1Z7_9ZZZZ</name>
<dbReference type="AlphaFoldDB" id="A0A0F9G1Z7"/>
<protein>
    <submittedName>
        <fullName evidence="1">Uncharacterized protein</fullName>
    </submittedName>
</protein>
<reference evidence="1" key="1">
    <citation type="journal article" date="2015" name="Nature">
        <title>Complex archaea that bridge the gap between prokaryotes and eukaryotes.</title>
        <authorList>
            <person name="Spang A."/>
            <person name="Saw J.H."/>
            <person name="Jorgensen S.L."/>
            <person name="Zaremba-Niedzwiedzka K."/>
            <person name="Martijn J."/>
            <person name="Lind A.E."/>
            <person name="van Eijk R."/>
            <person name="Schleper C."/>
            <person name="Guy L."/>
            <person name="Ettema T.J."/>
        </authorList>
    </citation>
    <scope>NUCLEOTIDE SEQUENCE</scope>
</reference>
<accession>A0A0F9G1Z7</accession>
<gene>
    <name evidence="1" type="ORF">LCGC14_2235620</name>
</gene>
<proteinExistence type="predicted"/>
<comment type="caution">
    <text evidence="1">The sequence shown here is derived from an EMBL/GenBank/DDBJ whole genome shotgun (WGS) entry which is preliminary data.</text>
</comment>
<evidence type="ECO:0000313" key="1">
    <source>
        <dbReference type="EMBL" id="KKL57417.1"/>
    </source>
</evidence>
<sequence>MSIGTTFMGPRVSVGTDGSFRYDGRKGQLRIESTASLIVAGAAAFTGGESHTGSVTNTGAVSFTGTVQTGAGDVRVGASGNSINGIFSSVVSAAFGAVASGLSSLITVALAGATSSSAFLVTPETAGSGGSTGQISIQAFSSTTAGEVSLVASNVSGNSITPRTQNIRITAIDFA</sequence>
<organism evidence="1">
    <name type="scientific">marine sediment metagenome</name>
    <dbReference type="NCBI Taxonomy" id="412755"/>
    <lineage>
        <taxon>unclassified sequences</taxon>
        <taxon>metagenomes</taxon>
        <taxon>ecological metagenomes</taxon>
    </lineage>
</organism>